<evidence type="ECO:0000313" key="2">
    <source>
        <dbReference type="EMBL" id="KKL18153.1"/>
    </source>
</evidence>
<sequence>MVNSDPPNTNVENNSENGVIREEFSIQYAWFLVVFFTIYLTSFLVPAFLFMIYIFQFFLPYFLET</sequence>
<feature type="transmembrane region" description="Helical" evidence="1">
    <location>
        <begin position="28"/>
        <end position="55"/>
    </location>
</feature>
<proteinExistence type="predicted"/>
<dbReference type="EMBL" id="LAZR01038979">
    <property type="protein sequence ID" value="KKL18153.1"/>
    <property type="molecule type" value="Genomic_DNA"/>
</dbReference>
<gene>
    <name evidence="2" type="ORF">LCGC14_2478360</name>
</gene>
<evidence type="ECO:0000256" key="1">
    <source>
        <dbReference type="SAM" id="Phobius"/>
    </source>
</evidence>
<keyword evidence="1" id="KW-0812">Transmembrane</keyword>
<feature type="non-terminal residue" evidence="2">
    <location>
        <position position="65"/>
    </location>
</feature>
<protein>
    <submittedName>
        <fullName evidence="2">Uncharacterized protein</fullName>
    </submittedName>
</protein>
<accession>A0A0F9E238</accession>
<reference evidence="2" key="1">
    <citation type="journal article" date="2015" name="Nature">
        <title>Complex archaea that bridge the gap between prokaryotes and eukaryotes.</title>
        <authorList>
            <person name="Spang A."/>
            <person name="Saw J.H."/>
            <person name="Jorgensen S.L."/>
            <person name="Zaremba-Niedzwiedzka K."/>
            <person name="Martijn J."/>
            <person name="Lind A.E."/>
            <person name="van Eijk R."/>
            <person name="Schleper C."/>
            <person name="Guy L."/>
            <person name="Ettema T.J."/>
        </authorList>
    </citation>
    <scope>NUCLEOTIDE SEQUENCE</scope>
</reference>
<keyword evidence="1" id="KW-1133">Transmembrane helix</keyword>
<comment type="caution">
    <text evidence="2">The sequence shown here is derived from an EMBL/GenBank/DDBJ whole genome shotgun (WGS) entry which is preliminary data.</text>
</comment>
<dbReference type="AlphaFoldDB" id="A0A0F9E238"/>
<name>A0A0F9E238_9ZZZZ</name>
<keyword evidence="1" id="KW-0472">Membrane</keyword>
<organism evidence="2">
    <name type="scientific">marine sediment metagenome</name>
    <dbReference type="NCBI Taxonomy" id="412755"/>
    <lineage>
        <taxon>unclassified sequences</taxon>
        <taxon>metagenomes</taxon>
        <taxon>ecological metagenomes</taxon>
    </lineage>
</organism>